<name>A0ABR2K7B6_9EUKA</name>
<dbReference type="InterPro" id="IPR051681">
    <property type="entry name" value="Ser/Thr_Kinases-Pseudokinases"/>
</dbReference>
<dbReference type="InterPro" id="IPR000719">
    <property type="entry name" value="Prot_kinase_dom"/>
</dbReference>
<dbReference type="PANTHER" id="PTHR44329">
    <property type="entry name" value="SERINE/THREONINE-PROTEIN KINASE TNNI3K-RELATED"/>
    <property type="match status" value="1"/>
</dbReference>
<dbReference type="Gene3D" id="1.10.510.10">
    <property type="entry name" value="Transferase(Phosphotransferase) domain 1"/>
    <property type="match status" value="2"/>
</dbReference>
<feature type="domain" description="Protein kinase" evidence="1">
    <location>
        <begin position="320"/>
        <end position="636"/>
    </location>
</feature>
<evidence type="ECO:0000259" key="1">
    <source>
        <dbReference type="PROSITE" id="PS50011"/>
    </source>
</evidence>
<keyword evidence="3" id="KW-1185">Reference proteome</keyword>
<gene>
    <name evidence="2" type="ORF">M9Y10_038029</name>
</gene>
<evidence type="ECO:0000313" key="3">
    <source>
        <dbReference type="Proteomes" id="UP001470230"/>
    </source>
</evidence>
<feature type="domain" description="Protein kinase" evidence="1">
    <location>
        <begin position="837"/>
        <end position="1119"/>
    </location>
</feature>
<sequence>MKISQNQPPNCIVLQNNALKIQKSFREYENSKNFYNTKYTKVCSDYFNLSISQKSCTVHISNIINEIKNLRQYISNIPNNNFIENNSDLKIAYLNSITDKAQNISNKLHNNFNFGNINNFSDYSDKLQRNIKFLTNIESNESSEQFNKIIEEIRNCIKFFDDKFNQILNFICSLNDFYSTIVSYLKNLTKLLDEIYRKQQNLKYIQNDQNSEISTESILIKSYFIDEKLNAILTFSPKTNGEMNFSKEQTSLKNYIPNTNGNDIRQFLSKDQAIQNQDDEIILTIANDIIEGIKDKFEFDFNCIFNFINCHAYYRSFFYRNLPDTLGFNELTSSYKIFFDKELCFYLQKTYNQNVSERLVDREKRIFESKYSKFIVQSKKNYSIEDENKIQENPIILPYFPIGTLESLIVKINNKDKRPGPSKSIIKLTHVDKIVMIYEIATAMKDLHSHNEYHGNLSSQFIFINSSKDAYLGSFCYDRSLETESTKSRGPFYYRSPEILENEPITKADNLEDEEYVKLLQQADIYAFGVLMHEIITETSPERRIENRPRDTRLKILKGDCNIENEKYPDKFQNYSDFLFKEGGGNEVFEDNYKDEEGNSFQGMNEIIEKCMKKDINERYSSFKELIGCIEELPIYTKNKKEIEFRIIHAIDAREYQCTIADLVESYYRGQTRNKEDIESFLSLLQQNSPTKTYLQENDDLIMKIYDSCDQNFIKDIWLKLYSINKYHKPQDNDFMMKSIKYIYEQYEPYIGTLQKKKIFDNFIASLDRNLLSKLTENKNIIENDAIFEEIQSSKKYYLIDFFCHVAFNVILDQNFFVSRFQSESKVNNDSSLFHIRDLSNYVGNNSIYRLYFDNKLNFNLEKEHKSQIDQKEIDREKSIMSSSLSKFIVRYNKDCSLIPYYPMGSLYSLVSLPKLNDFNDRIISEFTPVDKIVIILEIATALKDLHSHNEYHGNLSDQSIFIDSTKDAYLGSFFYDRTEEAEASKFRGQIYYRDPENYEIDINEEPYSKLQLADIFSFAVLIHEIITEISPEIRFGNKPREQRLNIFKGNDAAYKSYSDFLFKEGGGNEVFEDNYKDEEGNSFQGMKEIIEKCMKTETTERYSSFEEIIECIEALPIYTNNKEEIEFRLKHARDAREYQCTISDLFESYYRLQAASKGDIENLFAKICSSLDIEESIFKQIEDASTKLFEIFNIKCDEDYSQYFEDIFNLAINLSYNKKLSRNQSVVDEEDYLLKLSREANFDEEEEREIIIPRIPSKMYSSEELVSKEQRKDIKNFIKIAKKLRISDEILFKIQESGTMNEIVYHLSNFIKRNSNKKQLEIFERNYSSCSYSSFVITYPIIEEVFHHIEDKKYSFEGLAIDFENIYQMMNGLLDSIESHPENPIKSSLSQININTNATLEANKVADQIKNIKIACKKLYINMYSQPNETNGLSPLVIEIGKDFITVKSTESKQISNHKPTELNINNFNLLTPPTYDIWKKKASELPDRIVFRTLILSDDLTQESVDLIWKLYPLNPKFNYKITIRISKSNSISNQKISITDISRIIILNARIYPITKLENDNDQIIVHIAKRRK</sequence>
<dbReference type="Pfam" id="PF07714">
    <property type="entry name" value="PK_Tyr_Ser-Thr"/>
    <property type="match status" value="2"/>
</dbReference>
<protein>
    <recommendedName>
        <fullName evidence="1">Protein kinase domain-containing protein</fullName>
    </recommendedName>
</protein>
<accession>A0ABR2K7B6</accession>
<dbReference type="SUPFAM" id="SSF56112">
    <property type="entry name" value="Protein kinase-like (PK-like)"/>
    <property type="match status" value="2"/>
</dbReference>
<proteinExistence type="predicted"/>
<dbReference type="InterPro" id="IPR011009">
    <property type="entry name" value="Kinase-like_dom_sf"/>
</dbReference>
<organism evidence="2 3">
    <name type="scientific">Tritrichomonas musculus</name>
    <dbReference type="NCBI Taxonomy" id="1915356"/>
    <lineage>
        <taxon>Eukaryota</taxon>
        <taxon>Metamonada</taxon>
        <taxon>Parabasalia</taxon>
        <taxon>Tritrichomonadida</taxon>
        <taxon>Tritrichomonadidae</taxon>
        <taxon>Tritrichomonas</taxon>
    </lineage>
</organism>
<reference evidence="2 3" key="1">
    <citation type="submission" date="2024-04" db="EMBL/GenBank/DDBJ databases">
        <title>Tritrichomonas musculus Genome.</title>
        <authorList>
            <person name="Alves-Ferreira E."/>
            <person name="Grigg M."/>
            <person name="Lorenzi H."/>
            <person name="Galac M."/>
        </authorList>
    </citation>
    <scope>NUCLEOTIDE SEQUENCE [LARGE SCALE GENOMIC DNA]</scope>
    <source>
        <strain evidence="2 3">EAF2021</strain>
    </source>
</reference>
<dbReference type="InterPro" id="IPR001245">
    <property type="entry name" value="Ser-Thr/Tyr_kinase_cat_dom"/>
</dbReference>
<dbReference type="SMART" id="SM00220">
    <property type="entry name" value="S_TKc"/>
    <property type="match status" value="1"/>
</dbReference>
<comment type="caution">
    <text evidence="2">The sequence shown here is derived from an EMBL/GenBank/DDBJ whole genome shotgun (WGS) entry which is preliminary data.</text>
</comment>
<dbReference type="EMBL" id="JAPFFF010000006">
    <property type="protein sequence ID" value="KAK8886994.1"/>
    <property type="molecule type" value="Genomic_DNA"/>
</dbReference>
<dbReference type="PROSITE" id="PS50011">
    <property type="entry name" value="PROTEIN_KINASE_DOM"/>
    <property type="match status" value="2"/>
</dbReference>
<dbReference type="Proteomes" id="UP001470230">
    <property type="component" value="Unassembled WGS sequence"/>
</dbReference>
<evidence type="ECO:0000313" key="2">
    <source>
        <dbReference type="EMBL" id="KAK8886994.1"/>
    </source>
</evidence>